<dbReference type="AlphaFoldDB" id="A0A0F9AQR2"/>
<dbReference type="EMBL" id="LAZR01053412">
    <property type="protein sequence ID" value="KKK80804.1"/>
    <property type="molecule type" value="Genomic_DNA"/>
</dbReference>
<feature type="non-terminal residue" evidence="1">
    <location>
        <position position="1"/>
    </location>
</feature>
<gene>
    <name evidence="1" type="ORF">LCGC14_2819840</name>
</gene>
<reference evidence="1" key="1">
    <citation type="journal article" date="2015" name="Nature">
        <title>Complex archaea that bridge the gap between prokaryotes and eukaryotes.</title>
        <authorList>
            <person name="Spang A."/>
            <person name="Saw J.H."/>
            <person name="Jorgensen S.L."/>
            <person name="Zaremba-Niedzwiedzka K."/>
            <person name="Martijn J."/>
            <person name="Lind A.E."/>
            <person name="van Eijk R."/>
            <person name="Schleper C."/>
            <person name="Guy L."/>
            <person name="Ettema T.J."/>
        </authorList>
    </citation>
    <scope>NUCLEOTIDE SEQUENCE</scope>
</reference>
<organism evidence="1">
    <name type="scientific">marine sediment metagenome</name>
    <dbReference type="NCBI Taxonomy" id="412755"/>
    <lineage>
        <taxon>unclassified sequences</taxon>
        <taxon>metagenomes</taxon>
        <taxon>ecological metagenomes</taxon>
    </lineage>
</organism>
<evidence type="ECO:0000313" key="1">
    <source>
        <dbReference type="EMBL" id="KKK80804.1"/>
    </source>
</evidence>
<comment type="caution">
    <text evidence="1">The sequence shown here is derived from an EMBL/GenBank/DDBJ whole genome shotgun (WGS) entry which is preliminary data.</text>
</comment>
<name>A0A0F9AQR2_9ZZZZ</name>
<sequence length="242" mass="25460">GIGIATPDSKLHVMETTAGAVSAANNAVLTLEDNTIGYLSILAPTEGGIAFGDVADNDIGKIFYLHSDNTMHFVSGAAESIVLKGTKVGIGIDAPDTTLHLWEGSAGAVSALGNTPLTIENNAGAAIQFLTPNTNEAGLVFGDVDNNNRAQYVFDHSIDNHVWTIGSTKMRLGISDLELAVDLNISDQSIYNIREETSDPTLASFLDGEIALGQVGAGTGDGRIYIEQAGRVYRFDSSHSYT</sequence>
<proteinExistence type="predicted"/>
<protein>
    <submittedName>
        <fullName evidence="1">Uncharacterized protein</fullName>
    </submittedName>
</protein>
<accession>A0A0F9AQR2</accession>